<evidence type="ECO:0008006" key="3">
    <source>
        <dbReference type="Google" id="ProtNLM"/>
    </source>
</evidence>
<accession>A0A699Z598</accession>
<dbReference type="InterPro" id="IPR011009">
    <property type="entry name" value="Kinase-like_dom_sf"/>
</dbReference>
<reference evidence="1 2" key="1">
    <citation type="submission" date="2020-02" db="EMBL/GenBank/DDBJ databases">
        <title>Draft genome sequence of Haematococcus lacustris strain NIES-144.</title>
        <authorList>
            <person name="Morimoto D."/>
            <person name="Nakagawa S."/>
            <person name="Yoshida T."/>
            <person name="Sawayama S."/>
        </authorList>
    </citation>
    <scope>NUCLEOTIDE SEQUENCE [LARGE SCALE GENOMIC DNA]</scope>
    <source>
        <strain evidence="1 2">NIES-144</strain>
    </source>
</reference>
<evidence type="ECO:0000313" key="1">
    <source>
        <dbReference type="EMBL" id="GFH17733.1"/>
    </source>
</evidence>
<dbReference type="Gene3D" id="1.10.510.10">
    <property type="entry name" value="Transferase(Phosphotransferase) domain 1"/>
    <property type="match status" value="1"/>
</dbReference>
<organism evidence="1 2">
    <name type="scientific">Haematococcus lacustris</name>
    <name type="common">Green alga</name>
    <name type="synonym">Haematococcus pluvialis</name>
    <dbReference type="NCBI Taxonomy" id="44745"/>
    <lineage>
        <taxon>Eukaryota</taxon>
        <taxon>Viridiplantae</taxon>
        <taxon>Chlorophyta</taxon>
        <taxon>core chlorophytes</taxon>
        <taxon>Chlorophyceae</taxon>
        <taxon>CS clade</taxon>
        <taxon>Chlamydomonadales</taxon>
        <taxon>Haematococcaceae</taxon>
        <taxon>Haematococcus</taxon>
    </lineage>
</organism>
<evidence type="ECO:0000313" key="2">
    <source>
        <dbReference type="Proteomes" id="UP000485058"/>
    </source>
</evidence>
<dbReference type="SUPFAM" id="SSF56112">
    <property type="entry name" value="Protein kinase-like (PK-like)"/>
    <property type="match status" value="1"/>
</dbReference>
<sequence length="191" mass="21250">ERGGGWWARPGQGLRQQLVRSRVEEIEDEELLLWQMSRVVGPIPPEVLARASLTSADLYFDATGHPLLDKHPAARRLTAASPSTTLRLSKQHWFPNHPLVALDLWQTLAAWGGGAEQLLRGMWSQGQRDGAGAAGEPAWLLPLPSRLAAEAPHLNQHEVEELAAFLTPLLDYDPFARPSADMVLRHPWLRC</sequence>
<proteinExistence type="predicted"/>
<dbReference type="Proteomes" id="UP000485058">
    <property type="component" value="Unassembled WGS sequence"/>
</dbReference>
<feature type="non-terminal residue" evidence="1">
    <location>
        <position position="1"/>
    </location>
</feature>
<dbReference type="AlphaFoldDB" id="A0A699Z598"/>
<keyword evidence="2" id="KW-1185">Reference proteome</keyword>
<feature type="non-terminal residue" evidence="1">
    <location>
        <position position="191"/>
    </location>
</feature>
<comment type="caution">
    <text evidence="1">The sequence shown here is derived from an EMBL/GenBank/DDBJ whole genome shotgun (WGS) entry which is preliminary data.</text>
</comment>
<gene>
    <name evidence="1" type="ORF">HaLaN_14425</name>
</gene>
<name>A0A699Z598_HAELA</name>
<dbReference type="EMBL" id="BLLF01001193">
    <property type="protein sequence ID" value="GFH17733.1"/>
    <property type="molecule type" value="Genomic_DNA"/>
</dbReference>
<protein>
    <recommendedName>
        <fullName evidence="3">Protein kinase domain-containing protein</fullName>
    </recommendedName>
</protein>